<feature type="compositionally biased region" description="Basic and acidic residues" evidence="1">
    <location>
        <begin position="20"/>
        <end position="62"/>
    </location>
</feature>
<feature type="compositionally biased region" description="Polar residues" evidence="1">
    <location>
        <begin position="352"/>
        <end position="365"/>
    </location>
</feature>
<name>A0A6G0X3D0_9STRA</name>
<proteinExistence type="predicted"/>
<evidence type="ECO:0000313" key="2">
    <source>
        <dbReference type="EMBL" id="KAF0734352.1"/>
    </source>
</evidence>
<dbReference type="VEuPathDB" id="FungiDB:AeMF1_010154"/>
<dbReference type="AlphaFoldDB" id="A0A6G0X3D0"/>
<dbReference type="EMBL" id="VJMJ01000115">
    <property type="protein sequence ID" value="KAF0734352.1"/>
    <property type="molecule type" value="Genomic_DNA"/>
</dbReference>
<organism evidence="2 3">
    <name type="scientific">Aphanomyces euteiches</name>
    <dbReference type="NCBI Taxonomy" id="100861"/>
    <lineage>
        <taxon>Eukaryota</taxon>
        <taxon>Sar</taxon>
        <taxon>Stramenopiles</taxon>
        <taxon>Oomycota</taxon>
        <taxon>Saprolegniomycetes</taxon>
        <taxon>Saprolegniales</taxon>
        <taxon>Verrucalvaceae</taxon>
        <taxon>Aphanomyces</taxon>
    </lineage>
</organism>
<accession>A0A6G0X3D0</accession>
<keyword evidence="3" id="KW-1185">Reference proteome</keyword>
<gene>
    <name evidence="2" type="ORF">Ae201684_008954</name>
</gene>
<evidence type="ECO:0000256" key="1">
    <source>
        <dbReference type="SAM" id="MobiDB-lite"/>
    </source>
</evidence>
<comment type="caution">
    <text evidence="2">The sequence shown here is derived from an EMBL/GenBank/DDBJ whole genome shotgun (WGS) entry which is preliminary data.</text>
</comment>
<dbReference type="PANTHER" id="PTHR22045">
    <property type="entry name" value="PROLINE AND SERINE-RICH PROTEIN 3"/>
    <property type="match status" value="1"/>
</dbReference>
<dbReference type="InterPro" id="IPR037646">
    <property type="entry name" value="PROSER3"/>
</dbReference>
<dbReference type="Proteomes" id="UP000481153">
    <property type="component" value="Unassembled WGS sequence"/>
</dbReference>
<feature type="region of interest" description="Disordered" evidence="1">
    <location>
        <begin position="515"/>
        <end position="534"/>
    </location>
</feature>
<reference evidence="2 3" key="1">
    <citation type="submission" date="2019-07" db="EMBL/GenBank/DDBJ databases">
        <title>Genomics analysis of Aphanomyces spp. identifies a new class of oomycete effector associated with host adaptation.</title>
        <authorList>
            <person name="Gaulin E."/>
        </authorList>
    </citation>
    <scope>NUCLEOTIDE SEQUENCE [LARGE SCALE GENOMIC DNA]</scope>
    <source>
        <strain evidence="2 3">ATCC 201684</strain>
    </source>
</reference>
<feature type="compositionally biased region" description="Basic and acidic residues" evidence="1">
    <location>
        <begin position="392"/>
        <end position="405"/>
    </location>
</feature>
<feature type="region of interest" description="Disordered" evidence="1">
    <location>
        <begin position="1"/>
        <end position="119"/>
    </location>
</feature>
<evidence type="ECO:0000313" key="3">
    <source>
        <dbReference type="Proteomes" id="UP000481153"/>
    </source>
</evidence>
<protein>
    <submittedName>
        <fullName evidence="2">Uncharacterized protein</fullName>
    </submittedName>
</protein>
<dbReference type="PANTHER" id="PTHR22045:SF6">
    <property type="entry name" value="PROLINE AND SERINE-RICH PROTEIN 3"/>
    <property type="match status" value="1"/>
</dbReference>
<feature type="region of interest" description="Disordered" evidence="1">
    <location>
        <begin position="330"/>
        <end position="408"/>
    </location>
</feature>
<sequence length="602" mass="66592">MERTSTIATYIRRFRGPPTSREERERAREEREKDFWWVDKASQSEKPQRSEVHELQQSRDVDALSNDVYYDEDLDSMHSQMSRSTHDQAMSMDELATASPPSSRLAVPPPPPSPQPHRDTINEALEENVLPRRSPDFDESTLDVIAGLPSPAHSSIESLLHSDAGQMTSMSTYRSFDGPLNQEKAPSLSINSSIESSWYASRPEDVLVEDPEVTIQRLRSRLGLPSLWTEDTLNSHLSDSPFSPSIEPLSFAPPMQHCFYGGDVMSVSPSSFDLTRERRLSAFQLDVPSVAMSPTSACPSDNVNLGEAHEFVAKSTEECLFECQPENLESSKTKRVSVENESADSDGVDAFNPSNQQTDTATTGESLPEEESRQVSRPESTAEIPVETADTSNEKKEDASTEHKKSIGIAFRNRNHLPLPPIHPEVKDKESPDQVTSTFDEMEAIDAPAEMYQVYDAVQTSSDDLVANAPDSNGAIKDIAKVTSSSEAEEIAVGDIVDNLVTSVVLSWADEAKTPVVNSEPQSEERGDLNEPEVCGKQVEKTKLLDPQPSVALASEDLAQDTLLEEEDFSYLDDDIARMLVQRILLCEEALAILNARKVLGH</sequence>